<dbReference type="PANTHER" id="PTHR31623">
    <property type="entry name" value="F21J9.9"/>
    <property type="match status" value="1"/>
</dbReference>
<sequence>MRKENRISLMAEVLLLQVSYCYQTIHWLVLENHYRGGQAQVEEMVWTTNTAVARSRWTNRFLRQNPKVQFRWVHIQTRKLIKPSNPTPHHLRDLKLSCFDQIAPPTYSSFVYFFPADNRISTSTSIQDERLEKLENSLSEVLTSFYPLAGRYVEDRHAIDCSDKGAEYLEAQVNANLNQFILEELDAELLNHLVPFPNELIFTPTILAVQINKFACGGLAIGLSLSHKFADGFTLFSFMNEWATSSRLGADRVKCLSFESGSVLPATCTATHKIPVPDDNSEKLITRRFIFSEAAISALKAKAVALAGDLGLKSQQQPSRVQLMIALIWKARIVLAQAKHGSLRNSLQIFPYNFRGKTAIHIPLNAAGNLFRNINVRFTANDRKLDLHQLANLVGTEIRHAAESFAKTERAEDLLLSATSSSREIHEELIEGNTDICILTSLCKFPYYEADFGWGKPAWIASVHKPVEMVLLMDTRCSSGIEAWITLEPSDMLQFQQDPDILAYSCKPAEYYSVS</sequence>
<dbReference type="InterPro" id="IPR023213">
    <property type="entry name" value="CAT-like_dom_sf"/>
</dbReference>
<keyword evidence="5" id="KW-1185">Reference proteome</keyword>
<dbReference type="GO" id="GO:0016746">
    <property type="term" value="F:acyltransferase activity"/>
    <property type="evidence" value="ECO:0007669"/>
    <property type="project" value="UniProtKB-KW"/>
</dbReference>
<organism evidence="4 5">
    <name type="scientific">Theobroma cacao</name>
    <name type="common">Cacao</name>
    <name type="synonym">Cocoa</name>
    <dbReference type="NCBI Taxonomy" id="3641"/>
    <lineage>
        <taxon>Eukaryota</taxon>
        <taxon>Viridiplantae</taxon>
        <taxon>Streptophyta</taxon>
        <taxon>Embryophyta</taxon>
        <taxon>Tracheophyta</taxon>
        <taxon>Spermatophyta</taxon>
        <taxon>Magnoliopsida</taxon>
        <taxon>eudicotyledons</taxon>
        <taxon>Gunneridae</taxon>
        <taxon>Pentapetalae</taxon>
        <taxon>rosids</taxon>
        <taxon>malvids</taxon>
        <taxon>Malvales</taxon>
        <taxon>Malvaceae</taxon>
        <taxon>Byttnerioideae</taxon>
        <taxon>Theobroma</taxon>
    </lineage>
</organism>
<dbReference type="PANTHER" id="PTHR31623:SF116">
    <property type="entry name" value="ACETYL-COA-BENZYLALCOHOL ACETYLTRANSFERASE-LIKE"/>
    <property type="match status" value="1"/>
</dbReference>
<evidence type="ECO:0000313" key="5">
    <source>
        <dbReference type="Proteomes" id="UP000026915"/>
    </source>
</evidence>
<dbReference type="EMBL" id="CM001880">
    <property type="protein sequence ID" value="EOX98718.1"/>
    <property type="molecule type" value="Genomic_DNA"/>
</dbReference>
<keyword evidence="3" id="KW-0012">Acyltransferase</keyword>
<accession>A0A061E8Z9</accession>
<dbReference type="Gramene" id="EOX98718">
    <property type="protein sequence ID" value="EOX98718"/>
    <property type="gene ID" value="TCM_007415"/>
</dbReference>
<dbReference type="Pfam" id="PF02458">
    <property type="entry name" value="Transferase"/>
    <property type="match status" value="1"/>
</dbReference>
<protein>
    <submittedName>
        <fullName evidence="4">HXXXD-type acyl-transferase family protein, putative</fullName>
    </submittedName>
</protein>
<reference evidence="4 5" key="1">
    <citation type="journal article" date="2013" name="Genome Biol.">
        <title>The genome sequence of the most widely cultivated cacao type and its use to identify candidate genes regulating pod color.</title>
        <authorList>
            <person name="Motamayor J.C."/>
            <person name="Mockaitis K."/>
            <person name="Schmutz J."/>
            <person name="Haiminen N."/>
            <person name="Iii D.L."/>
            <person name="Cornejo O."/>
            <person name="Findley S.D."/>
            <person name="Zheng P."/>
            <person name="Utro F."/>
            <person name="Royaert S."/>
            <person name="Saski C."/>
            <person name="Jenkins J."/>
            <person name="Podicheti R."/>
            <person name="Zhao M."/>
            <person name="Scheffler B.E."/>
            <person name="Stack J.C."/>
            <person name="Feltus F.A."/>
            <person name="Mustiga G.M."/>
            <person name="Amores F."/>
            <person name="Phillips W."/>
            <person name="Marelli J.P."/>
            <person name="May G.D."/>
            <person name="Shapiro H."/>
            <person name="Ma J."/>
            <person name="Bustamante C.D."/>
            <person name="Schnell R.J."/>
            <person name="Main D."/>
            <person name="Gilbert D."/>
            <person name="Parida L."/>
            <person name="Kuhn D.N."/>
        </authorList>
    </citation>
    <scope>NUCLEOTIDE SEQUENCE [LARGE SCALE GENOMIC DNA]</scope>
    <source>
        <strain evidence="5">cv. Matina 1-6</strain>
    </source>
</reference>
<gene>
    <name evidence="4" type="ORF">TCM_007415</name>
</gene>
<dbReference type="InParanoid" id="A0A061E8Z9"/>
<keyword evidence="2" id="KW-0808">Transferase</keyword>
<dbReference type="eggNOG" id="ENOG502RGDR">
    <property type="taxonomic scope" value="Eukaryota"/>
</dbReference>
<proteinExistence type="inferred from homology"/>
<dbReference type="Proteomes" id="UP000026915">
    <property type="component" value="Chromosome 2"/>
</dbReference>
<evidence type="ECO:0000256" key="2">
    <source>
        <dbReference type="ARBA" id="ARBA00022679"/>
    </source>
</evidence>
<dbReference type="HOGENOM" id="CLU_014546_0_0_1"/>
<name>A0A061E8Z9_THECC</name>
<comment type="similarity">
    <text evidence="1">Belongs to the plant acyltransferase family.</text>
</comment>
<dbReference type="Gene3D" id="3.30.559.10">
    <property type="entry name" value="Chloramphenicol acetyltransferase-like domain"/>
    <property type="match status" value="2"/>
</dbReference>
<dbReference type="OMA" id="SARCCCE"/>
<evidence type="ECO:0000313" key="4">
    <source>
        <dbReference type="EMBL" id="EOX98718.1"/>
    </source>
</evidence>
<dbReference type="AlphaFoldDB" id="A0A061E8Z9"/>
<evidence type="ECO:0000256" key="3">
    <source>
        <dbReference type="ARBA" id="ARBA00023315"/>
    </source>
</evidence>
<evidence type="ECO:0000256" key="1">
    <source>
        <dbReference type="ARBA" id="ARBA00009861"/>
    </source>
</evidence>